<accession>A0A8R7PG31</accession>
<proteinExistence type="predicted"/>
<dbReference type="Gramene" id="TuG1812G0200003441.01.T01">
    <property type="protein sequence ID" value="TuG1812G0200003441.01.T01"/>
    <property type="gene ID" value="TuG1812G0200003441.01"/>
</dbReference>
<dbReference type="AlphaFoldDB" id="A0A8R7PG31"/>
<dbReference type="EnsemblPlants" id="TuG1812G0200003441.01.T01">
    <property type="protein sequence ID" value="TuG1812G0200003441.01.T01"/>
    <property type="gene ID" value="TuG1812G0200003441.01"/>
</dbReference>
<dbReference type="Proteomes" id="UP000015106">
    <property type="component" value="Chromosome 2"/>
</dbReference>
<evidence type="ECO:0000313" key="1">
    <source>
        <dbReference type="EnsemblPlants" id="TuG1812G0200003441.01.T01"/>
    </source>
</evidence>
<sequence length="60" mass="6642">MWLPPRNDIVFNGASPSTAQILGRIEREGRAWRQAGLLKGDLDGVFAGLARWGLGKFWMG</sequence>
<organism evidence="1 2">
    <name type="scientific">Triticum urartu</name>
    <name type="common">Red wild einkorn</name>
    <name type="synonym">Crithodium urartu</name>
    <dbReference type="NCBI Taxonomy" id="4572"/>
    <lineage>
        <taxon>Eukaryota</taxon>
        <taxon>Viridiplantae</taxon>
        <taxon>Streptophyta</taxon>
        <taxon>Embryophyta</taxon>
        <taxon>Tracheophyta</taxon>
        <taxon>Spermatophyta</taxon>
        <taxon>Magnoliopsida</taxon>
        <taxon>Liliopsida</taxon>
        <taxon>Poales</taxon>
        <taxon>Poaceae</taxon>
        <taxon>BOP clade</taxon>
        <taxon>Pooideae</taxon>
        <taxon>Triticodae</taxon>
        <taxon>Triticeae</taxon>
        <taxon>Triticinae</taxon>
        <taxon>Triticum</taxon>
    </lineage>
</organism>
<evidence type="ECO:0000313" key="2">
    <source>
        <dbReference type="Proteomes" id="UP000015106"/>
    </source>
</evidence>
<name>A0A8R7PG31_TRIUA</name>
<protein>
    <submittedName>
        <fullName evidence="1">Uncharacterized protein</fullName>
    </submittedName>
</protein>
<reference evidence="2" key="1">
    <citation type="journal article" date="2013" name="Nature">
        <title>Draft genome of the wheat A-genome progenitor Triticum urartu.</title>
        <authorList>
            <person name="Ling H.Q."/>
            <person name="Zhao S."/>
            <person name="Liu D."/>
            <person name="Wang J."/>
            <person name="Sun H."/>
            <person name="Zhang C."/>
            <person name="Fan H."/>
            <person name="Li D."/>
            <person name="Dong L."/>
            <person name="Tao Y."/>
            <person name="Gao C."/>
            <person name="Wu H."/>
            <person name="Li Y."/>
            <person name="Cui Y."/>
            <person name="Guo X."/>
            <person name="Zheng S."/>
            <person name="Wang B."/>
            <person name="Yu K."/>
            <person name="Liang Q."/>
            <person name="Yang W."/>
            <person name="Lou X."/>
            <person name="Chen J."/>
            <person name="Feng M."/>
            <person name="Jian J."/>
            <person name="Zhang X."/>
            <person name="Luo G."/>
            <person name="Jiang Y."/>
            <person name="Liu J."/>
            <person name="Wang Z."/>
            <person name="Sha Y."/>
            <person name="Zhang B."/>
            <person name="Wu H."/>
            <person name="Tang D."/>
            <person name="Shen Q."/>
            <person name="Xue P."/>
            <person name="Zou S."/>
            <person name="Wang X."/>
            <person name="Liu X."/>
            <person name="Wang F."/>
            <person name="Yang Y."/>
            <person name="An X."/>
            <person name="Dong Z."/>
            <person name="Zhang K."/>
            <person name="Zhang X."/>
            <person name="Luo M.C."/>
            <person name="Dvorak J."/>
            <person name="Tong Y."/>
            <person name="Wang J."/>
            <person name="Yang H."/>
            <person name="Li Z."/>
            <person name="Wang D."/>
            <person name="Zhang A."/>
            <person name="Wang J."/>
        </authorList>
    </citation>
    <scope>NUCLEOTIDE SEQUENCE</scope>
    <source>
        <strain evidence="2">cv. G1812</strain>
    </source>
</reference>
<reference evidence="1" key="3">
    <citation type="submission" date="2022-06" db="UniProtKB">
        <authorList>
            <consortium name="EnsemblPlants"/>
        </authorList>
    </citation>
    <scope>IDENTIFICATION</scope>
</reference>
<keyword evidence="2" id="KW-1185">Reference proteome</keyword>
<reference evidence="1" key="2">
    <citation type="submission" date="2018-03" db="EMBL/GenBank/DDBJ databases">
        <title>The Triticum urartu genome reveals the dynamic nature of wheat genome evolution.</title>
        <authorList>
            <person name="Ling H."/>
            <person name="Ma B."/>
            <person name="Shi X."/>
            <person name="Liu H."/>
            <person name="Dong L."/>
            <person name="Sun H."/>
            <person name="Cao Y."/>
            <person name="Gao Q."/>
            <person name="Zheng S."/>
            <person name="Li Y."/>
            <person name="Yu Y."/>
            <person name="Du H."/>
            <person name="Qi M."/>
            <person name="Li Y."/>
            <person name="Yu H."/>
            <person name="Cui Y."/>
            <person name="Wang N."/>
            <person name="Chen C."/>
            <person name="Wu H."/>
            <person name="Zhao Y."/>
            <person name="Zhang J."/>
            <person name="Li Y."/>
            <person name="Zhou W."/>
            <person name="Zhang B."/>
            <person name="Hu W."/>
            <person name="Eijk M."/>
            <person name="Tang J."/>
            <person name="Witsenboer H."/>
            <person name="Zhao S."/>
            <person name="Li Z."/>
            <person name="Zhang A."/>
            <person name="Wang D."/>
            <person name="Liang C."/>
        </authorList>
    </citation>
    <scope>NUCLEOTIDE SEQUENCE [LARGE SCALE GENOMIC DNA]</scope>
    <source>
        <strain evidence="1">cv. G1812</strain>
    </source>
</reference>